<accession>A0A975BDM5</accession>
<dbReference type="PANTHER" id="PTHR34301:SF8">
    <property type="entry name" value="ATPASE DOMAIN-CONTAINING PROTEIN"/>
    <property type="match status" value="1"/>
</dbReference>
<dbReference type="SUPFAM" id="SSF52980">
    <property type="entry name" value="Restriction endonuclease-like"/>
    <property type="match status" value="1"/>
</dbReference>
<organism evidence="1 2">
    <name type="scientific">Desulfonema limicola</name>
    <dbReference type="NCBI Taxonomy" id="45656"/>
    <lineage>
        <taxon>Bacteria</taxon>
        <taxon>Pseudomonadati</taxon>
        <taxon>Thermodesulfobacteriota</taxon>
        <taxon>Desulfobacteria</taxon>
        <taxon>Desulfobacterales</taxon>
        <taxon>Desulfococcaceae</taxon>
        <taxon>Desulfonema</taxon>
    </lineage>
</organism>
<dbReference type="KEGG" id="dli:dnl_58390"/>
<dbReference type="InterPro" id="IPR011335">
    <property type="entry name" value="Restrct_endonuc-II-like"/>
</dbReference>
<dbReference type="Gene3D" id="3.40.50.300">
    <property type="entry name" value="P-loop containing nucleotide triphosphate hydrolases"/>
    <property type="match status" value="1"/>
</dbReference>
<evidence type="ECO:0000313" key="2">
    <source>
        <dbReference type="Proteomes" id="UP000663720"/>
    </source>
</evidence>
<proteinExistence type="predicted"/>
<dbReference type="EMBL" id="CP061799">
    <property type="protein sequence ID" value="QTA83432.1"/>
    <property type="molecule type" value="Genomic_DNA"/>
</dbReference>
<dbReference type="RefSeq" id="WP_207689285.1">
    <property type="nucleotide sequence ID" value="NZ_CP061799.1"/>
</dbReference>
<reference evidence="1" key="1">
    <citation type="journal article" date="2021" name="Microb. Physiol.">
        <title>Proteogenomic Insights into the Physiology of Marine, Sulfate-Reducing, Filamentous Desulfonema limicola and Desulfonema magnum.</title>
        <authorList>
            <person name="Schnaars V."/>
            <person name="Wohlbrand L."/>
            <person name="Scheve S."/>
            <person name="Hinrichs C."/>
            <person name="Reinhardt R."/>
            <person name="Rabus R."/>
        </authorList>
    </citation>
    <scope>NUCLEOTIDE SEQUENCE</scope>
    <source>
        <strain evidence="1">5ac10</strain>
    </source>
</reference>
<dbReference type="InterPro" id="IPR027417">
    <property type="entry name" value="P-loop_NTPase"/>
</dbReference>
<protein>
    <submittedName>
        <fullName evidence="1">P-loop domain-containing protein</fullName>
    </submittedName>
</protein>
<dbReference type="SUPFAM" id="SSF52540">
    <property type="entry name" value="P-loop containing nucleoside triphosphate hydrolases"/>
    <property type="match status" value="1"/>
</dbReference>
<dbReference type="Proteomes" id="UP000663720">
    <property type="component" value="Chromosome"/>
</dbReference>
<dbReference type="PANTHER" id="PTHR34301">
    <property type="entry name" value="DNA-BINDING PROTEIN-RELATED"/>
    <property type="match status" value="1"/>
</dbReference>
<name>A0A975BDM5_9BACT</name>
<sequence>MDKKQKKAIETFVPEQVYTDRQEFIDFFYNSALHAIGRRTMSIVLLGQRRMGKTEIFKRVVNRLFFEQDHKDSNAAVPVFYQFPDEVFSKRDFTKKYVENFVRWYAAFHLRDTDILSNPVESHDLIALIESSMKISKGFSFALNFLKALNRKDSVFAMPEQQAIDLPRTVAFTDNSTIAVFLDEFQNTRLPHQNFSVTGFFQEAVESPRCPHFVTGSAMSILADEIIGKGALYGRFDYENIKAFSDYWGKELAQKVSVYYGADLMLVMSPIVSDRCGGNPFYITAVIRQAARQQKKIDSEEVLNELLAVDISSGFIWAELSDQVNRWITRVNEHGITKWILYLAALEKEDEIDLHRIQVQLKKNENIDVPTEKIKEILIKLARGDLLEYKSFGNWFCKINDPVLNEFLKVWGKIEVEKQERALIEEDVLKKFQSMEKRFHEYKGYLAEIFMIQVLWTAQRQTIPGIFFHTREDITIPDRFFYIDQRRRPGTGRNMEIDIYAGAGKEVWLAESKWWTNKKVGADVVENMLKQAEIVREREGKYLKTLRLWLFAHDGITREAEKLIQDNGILWSSRTELDGILDQVKLRRLPDLGDEL</sequence>
<gene>
    <name evidence="1" type="ORF">dnl_58390</name>
</gene>
<dbReference type="AlphaFoldDB" id="A0A975BDM5"/>
<evidence type="ECO:0000313" key="1">
    <source>
        <dbReference type="EMBL" id="QTA83432.1"/>
    </source>
</evidence>
<keyword evidence="2" id="KW-1185">Reference proteome</keyword>